<organism evidence="1 2">
    <name type="scientific">Sphingobacterium hungaricum</name>
    <dbReference type="NCBI Taxonomy" id="2082723"/>
    <lineage>
        <taxon>Bacteria</taxon>
        <taxon>Pseudomonadati</taxon>
        <taxon>Bacteroidota</taxon>
        <taxon>Sphingobacteriia</taxon>
        <taxon>Sphingobacteriales</taxon>
        <taxon>Sphingobacteriaceae</taxon>
        <taxon>Sphingobacterium</taxon>
    </lineage>
</organism>
<dbReference type="RefSeq" id="WP_196935729.1">
    <property type="nucleotide sequence ID" value="NZ_MU158698.1"/>
</dbReference>
<dbReference type="Proteomes" id="UP000616201">
    <property type="component" value="Unassembled WGS sequence"/>
</dbReference>
<comment type="caution">
    <text evidence="1">The sequence shown here is derived from an EMBL/GenBank/DDBJ whole genome shotgun (WGS) entry which is preliminary data.</text>
</comment>
<dbReference type="AlphaFoldDB" id="A0A928UU87"/>
<dbReference type="EMBL" id="PRDK01000003">
    <property type="protein sequence ID" value="MBE8713003.1"/>
    <property type="molecule type" value="Genomic_DNA"/>
</dbReference>
<accession>A0A928UU87</accession>
<name>A0A928UU87_9SPHI</name>
<evidence type="ECO:0000313" key="2">
    <source>
        <dbReference type="Proteomes" id="UP000616201"/>
    </source>
</evidence>
<reference evidence="1" key="1">
    <citation type="submission" date="2018-02" db="EMBL/GenBank/DDBJ databases">
        <authorList>
            <person name="Vasarhelyi B.M."/>
            <person name="Deshmukh S."/>
            <person name="Balint B."/>
            <person name="Kukolya J."/>
        </authorList>
    </citation>
    <scope>NUCLEOTIDE SEQUENCE</scope>
    <source>
        <strain evidence="1">KB22</strain>
    </source>
</reference>
<sequence length="204" mass="23283">MRITSFVFLVVLFFSACQNKKKAEEKTQESIALSETDKQDLMNVITRFARAYLSQDNGKANALIHPDLGLVVIYRPGAMDTFTKVDSLDFKNPIPAHYAYETFSNQYALTFGSLPKLDCGNLSWDKQGFFCDTTENATTLSTLSSFYKEINEPFPLEEGQITELEKDSYRVILVDQSDLIFHVKRYENNWYVTVLDRAYSGCDA</sequence>
<dbReference type="PROSITE" id="PS51257">
    <property type="entry name" value="PROKAR_LIPOPROTEIN"/>
    <property type="match status" value="1"/>
</dbReference>
<gene>
    <name evidence="1" type="ORF">C4F49_04855</name>
</gene>
<evidence type="ECO:0000313" key="1">
    <source>
        <dbReference type="EMBL" id="MBE8713003.1"/>
    </source>
</evidence>
<proteinExistence type="predicted"/>
<protein>
    <submittedName>
        <fullName evidence="1">Uncharacterized protein</fullName>
    </submittedName>
</protein>
<keyword evidence="2" id="KW-1185">Reference proteome</keyword>